<accession>A0ABQ5I1Q7</accession>
<dbReference type="Proteomes" id="UP001151760">
    <property type="component" value="Unassembled WGS sequence"/>
</dbReference>
<dbReference type="Gene3D" id="3.30.559.10">
    <property type="entry name" value="Chloramphenicol acetyltransferase-like domain"/>
    <property type="match status" value="2"/>
</dbReference>
<dbReference type="EMBL" id="BQNB010020222">
    <property type="protein sequence ID" value="GJT93656.1"/>
    <property type="molecule type" value="Genomic_DNA"/>
</dbReference>
<proteinExistence type="inferred from homology"/>
<dbReference type="InterPro" id="IPR023213">
    <property type="entry name" value="CAT-like_dom_sf"/>
</dbReference>
<sequence length="104" mass="11389">MGLCISHKILDGAALKTFLKGWANMACEAKEVVYPNLTAPTLFPAKSLWLRDTAMYISQSMLKEGKCRTKRFVFSSDAIGTLKAEVTGHGVQKPTRVEVVTDGI</sequence>
<keyword evidence="3" id="KW-0012">Acyltransferase</keyword>
<evidence type="ECO:0000313" key="4">
    <source>
        <dbReference type="EMBL" id="GJT93656.1"/>
    </source>
</evidence>
<reference evidence="4" key="2">
    <citation type="submission" date="2022-01" db="EMBL/GenBank/DDBJ databases">
        <authorList>
            <person name="Yamashiro T."/>
            <person name="Shiraishi A."/>
            <person name="Satake H."/>
            <person name="Nakayama K."/>
        </authorList>
    </citation>
    <scope>NUCLEOTIDE SEQUENCE</scope>
</reference>
<protein>
    <submittedName>
        <fullName evidence="4">Vinorine synthase-like protein</fullName>
    </submittedName>
</protein>
<dbReference type="PANTHER" id="PTHR31623">
    <property type="entry name" value="F21J9.9"/>
    <property type="match status" value="1"/>
</dbReference>
<evidence type="ECO:0000256" key="2">
    <source>
        <dbReference type="ARBA" id="ARBA00022679"/>
    </source>
</evidence>
<gene>
    <name evidence="4" type="ORF">Tco_1082501</name>
</gene>
<keyword evidence="2" id="KW-0808">Transferase</keyword>
<dbReference type="Pfam" id="PF02458">
    <property type="entry name" value="Transferase"/>
    <property type="match status" value="1"/>
</dbReference>
<dbReference type="PANTHER" id="PTHR31623:SF110">
    <property type="entry name" value="VINORINE SYNTHASE-LIKE"/>
    <property type="match status" value="1"/>
</dbReference>
<evidence type="ECO:0000313" key="5">
    <source>
        <dbReference type="Proteomes" id="UP001151760"/>
    </source>
</evidence>
<keyword evidence="5" id="KW-1185">Reference proteome</keyword>
<reference evidence="4" key="1">
    <citation type="journal article" date="2022" name="Int. J. Mol. Sci.">
        <title>Draft Genome of Tanacetum Coccineum: Genomic Comparison of Closely Related Tanacetum-Family Plants.</title>
        <authorList>
            <person name="Yamashiro T."/>
            <person name="Shiraishi A."/>
            <person name="Nakayama K."/>
            <person name="Satake H."/>
        </authorList>
    </citation>
    <scope>NUCLEOTIDE SEQUENCE</scope>
</reference>
<evidence type="ECO:0000256" key="3">
    <source>
        <dbReference type="ARBA" id="ARBA00023315"/>
    </source>
</evidence>
<comment type="caution">
    <text evidence="4">The sequence shown here is derived from an EMBL/GenBank/DDBJ whole genome shotgun (WGS) entry which is preliminary data.</text>
</comment>
<comment type="similarity">
    <text evidence="1">Belongs to the plant acyltransferase family.</text>
</comment>
<name>A0ABQ5I1Q7_9ASTR</name>
<evidence type="ECO:0000256" key="1">
    <source>
        <dbReference type="ARBA" id="ARBA00009861"/>
    </source>
</evidence>
<organism evidence="4 5">
    <name type="scientific">Tanacetum coccineum</name>
    <dbReference type="NCBI Taxonomy" id="301880"/>
    <lineage>
        <taxon>Eukaryota</taxon>
        <taxon>Viridiplantae</taxon>
        <taxon>Streptophyta</taxon>
        <taxon>Embryophyta</taxon>
        <taxon>Tracheophyta</taxon>
        <taxon>Spermatophyta</taxon>
        <taxon>Magnoliopsida</taxon>
        <taxon>eudicotyledons</taxon>
        <taxon>Gunneridae</taxon>
        <taxon>Pentapetalae</taxon>
        <taxon>asterids</taxon>
        <taxon>campanulids</taxon>
        <taxon>Asterales</taxon>
        <taxon>Asteraceae</taxon>
        <taxon>Asteroideae</taxon>
        <taxon>Anthemideae</taxon>
        <taxon>Anthemidinae</taxon>
        <taxon>Tanacetum</taxon>
    </lineage>
</organism>